<dbReference type="GeneID" id="73349563"/>
<evidence type="ECO:0000313" key="3">
    <source>
        <dbReference type="EMBL" id="UQC90098.1"/>
    </source>
</evidence>
<name>A0A9Q8WNG6_9PEZI</name>
<dbReference type="Proteomes" id="UP000830671">
    <property type="component" value="Chromosome 8"/>
</dbReference>
<dbReference type="CDD" id="cd03784">
    <property type="entry name" value="GT1_Gtf-like"/>
    <property type="match status" value="1"/>
</dbReference>
<evidence type="ECO:0000259" key="2">
    <source>
        <dbReference type="Pfam" id="PF06722"/>
    </source>
</evidence>
<gene>
    <name evidence="3" type="ORF">CLUP02_15629</name>
</gene>
<dbReference type="KEGG" id="clup:CLUP02_15629"/>
<dbReference type="GO" id="GO:0008194">
    <property type="term" value="F:UDP-glycosyltransferase activity"/>
    <property type="evidence" value="ECO:0007669"/>
    <property type="project" value="InterPro"/>
</dbReference>
<dbReference type="GO" id="GO:0016758">
    <property type="term" value="F:hexosyltransferase activity"/>
    <property type="evidence" value="ECO:0007669"/>
    <property type="project" value="UniProtKB-ARBA"/>
</dbReference>
<dbReference type="AlphaFoldDB" id="A0A9Q8WNG6"/>
<dbReference type="PANTHER" id="PTHR21015">
    <property type="entry name" value="UDP-N-ACETYLGLUCOSAMINE--N-ACETYLMURAMYL-(PENTAPEPTIDE) PYROPHOSPHORYL-UNDECAPRENOL N-ACETYLGLUCOSAMINE TRANSFERASE 1"/>
    <property type="match status" value="1"/>
</dbReference>
<sequence length="578" mass="63596">MDRSSHFDFTPSKPLETPISLGRNVVERGFGAQSKADSCTSRQALIFNLSVLNSYGPCLSDSNLGPRTHLLIELALITRTGQLPGPNTYLNDDLTRDTMLVQKMTKPLVLYAVPPREGHMRPALQITKYLISTGFDVTVLGTQRWKPIIEAVGAHFSPIIGLWKTLDDPSRWPDIAHASDPATRLAASLDGGFISLLPSGLESVRVALAGMRRREPGCQIIVLSDTCFSGTLALKLGTDLPELFADDEVVRTIGIGVVPVFWTSPERPPWGSGLPFDDSEKGRTRNAKAFKETWNSPAEDRARWVLGMMGCPKPVECLYDGLSTSMEHPFWDASTVCHDTVLQMCLRSLEFPSSDWPRKIKFAGTLPIKPIPADLTYPTWFNDVLSNSSSLQVSNLNRKKIIFVAQGTEVLDHKELIIPTMKAFATHPDVLVVACLCVTGATLDTSTFKDRKLPANARVVDYFPYDAILAHADVFVSNSGYGGFQRAVSNGLPMVQAGNTFDKPDIGRRIEWSGLGAFLAESPPSVSAVEQAVTEVLGDEKYKRRAEELRKEADTFDPLRMIEEEIMRLAQSTVPSSS</sequence>
<dbReference type="InterPro" id="IPR010610">
    <property type="entry name" value="EryCIII-like_C"/>
</dbReference>
<feature type="domain" description="Erythromycin biosynthesis protein CIII-like C-terminal" evidence="2">
    <location>
        <begin position="451"/>
        <end position="553"/>
    </location>
</feature>
<keyword evidence="1" id="KW-0808">Transferase</keyword>
<evidence type="ECO:0000256" key="1">
    <source>
        <dbReference type="ARBA" id="ARBA00022679"/>
    </source>
</evidence>
<protein>
    <submittedName>
        <fullName evidence="3">UDP-glucuronosyl/UDP-glucosyltransferase</fullName>
    </submittedName>
</protein>
<dbReference type="RefSeq" id="XP_049151699.1">
    <property type="nucleotide sequence ID" value="XM_049294553.1"/>
</dbReference>
<proteinExistence type="predicted"/>
<reference evidence="3" key="1">
    <citation type="journal article" date="2021" name="Mol. Plant Microbe Interact.">
        <title>Complete Genome Sequence of the Plant-Pathogenic Fungus Colletotrichum lupini.</title>
        <authorList>
            <person name="Baroncelli R."/>
            <person name="Pensec F."/>
            <person name="Da Lio D."/>
            <person name="Boufleur T."/>
            <person name="Vicente I."/>
            <person name="Sarrocco S."/>
            <person name="Picot A."/>
            <person name="Baraldi E."/>
            <person name="Sukno S."/>
            <person name="Thon M."/>
            <person name="Le Floch G."/>
        </authorList>
    </citation>
    <scope>NUCLEOTIDE SEQUENCE</scope>
    <source>
        <strain evidence="3">IMI 504893</strain>
    </source>
</reference>
<dbReference type="EMBL" id="CP019480">
    <property type="protein sequence ID" value="UQC90098.1"/>
    <property type="molecule type" value="Genomic_DNA"/>
</dbReference>
<organism evidence="3 4">
    <name type="scientific">Colletotrichum lupini</name>
    <dbReference type="NCBI Taxonomy" id="145971"/>
    <lineage>
        <taxon>Eukaryota</taxon>
        <taxon>Fungi</taxon>
        <taxon>Dikarya</taxon>
        <taxon>Ascomycota</taxon>
        <taxon>Pezizomycotina</taxon>
        <taxon>Sordariomycetes</taxon>
        <taxon>Hypocreomycetidae</taxon>
        <taxon>Glomerellales</taxon>
        <taxon>Glomerellaceae</taxon>
        <taxon>Colletotrichum</taxon>
        <taxon>Colletotrichum acutatum species complex</taxon>
    </lineage>
</organism>
<accession>A0A9Q8WNG6</accession>
<keyword evidence="4" id="KW-1185">Reference proteome</keyword>
<dbReference type="Gene3D" id="3.40.50.2000">
    <property type="entry name" value="Glycogen Phosphorylase B"/>
    <property type="match status" value="2"/>
</dbReference>
<dbReference type="SUPFAM" id="SSF53756">
    <property type="entry name" value="UDP-Glycosyltransferase/glycogen phosphorylase"/>
    <property type="match status" value="1"/>
</dbReference>
<dbReference type="PANTHER" id="PTHR21015:SF22">
    <property type="entry name" value="GLYCOSYLTRANSFERASE"/>
    <property type="match status" value="1"/>
</dbReference>
<dbReference type="InterPro" id="IPR002213">
    <property type="entry name" value="UDP_glucos_trans"/>
</dbReference>
<evidence type="ECO:0000313" key="4">
    <source>
        <dbReference type="Proteomes" id="UP000830671"/>
    </source>
</evidence>
<dbReference type="Pfam" id="PF06722">
    <property type="entry name" value="EryCIII-like_C"/>
    <property type="match status" value="1"/>
</dbReference>